<dbReference type="Proteomes" id="UP000528734">
    <property type="component" value="Unassembled WGS sequence"/>
</dbReference>
<gene>
    <name evidence="3" type="ORF">HCN50_15675</name>
</gene>
<name>A0A7Y4M2C7_9BRAD</name>
<dbReference type="EMBL" id="JAAVLW010000004">
    <property type="protein sequence ID" value="NOJ47672.1"/>
    <property type="molecule type" value="Genomic_DNA"/>
</dbReference>
<evidence type="ECO:0000313" key="4">
    <source>
        <dbReference type="Proteomes" id="UP000528734"/>
    </source>
</evidence>
<sequence length="75" mass="7942">MKFRLTILCLIAFGNPALAQSGISNQRNMYGNIVRDSGTYSPTGINQGPVNNGPIRHAPAQPSLTNATSAKGSKR</sequence>
<feature type="chain" id="PRO_5030665046" description="Lipoprotein" evidence="2">
    <location>
        <begin position="20"/>
        <end position="75"/>
    </location>
</feature>
<dbReference type="RefSeq" id="WP_171710532.1">
    <property type="nucleotide sequence ID" value="NZ_JAAVLW010000004.1"/>
</dbReference>
<dbReference type="AlphaFoldDB" id="A0A7Y4M2C7"/>
<comment type="caution">
    <text evidence="3">The sequence shown here is derived from an EMBL/GenBank/DDBJ whole genome shotgun (WGS) entry which is preliminary data.</text>
</comment>
<keyword evidence="4" id="KW-1185">Reference proteome</keyword>
<evidence type="ECO:0000256" key="1">
    <source>
        <dbReference type="SAM" id="MobiDB-lite"/>
    </source>
</evidence>
<reference evidence="3 4" key="1">
    <citation type="submission" date="2020-03" db="EMBL/GenBank/DDBJ databases">
        <title>Bradyrhizobium diversity isolated from nodules of Muelleranthus trifoliolatus.</title>
        <authorList>
            <person name="Klepa M."/>
            <person name="Helene L."/>
            <person name="Hungria M."/>
        </authorList>
    </citation>
    <scope>NUCLEOTIDE SEQUENCE [LARGE SCALE GENOMIC DNA]</scope>
    <source>
        <strain evidence="3 4">WSM 1744</strain>
    </source>
</reference>
<feature type="compositionally biased region" description="Polar residues" evidence="1">
    <location>
        <begin position="38"/>
        <end position="50"/>
    </location>
</feature>
<keyword evidence="2" id="KW-0732">Signal</keyword>
<feature type="region of interest" description="Disordered" evidence="1">
    <location>
        <begin position="38"/>
        <end position="75"/>
    </location>
</feature>
<protein>
    <recommendedName>
        <fullName evidence="5">Lipoprotein</fullName>
    </recommendedName>
</protein>
<proteinExistence type="predicted"/>
<evidence type="ECO:0008006" key="5">
    <source>
        <dbReference type="Google" id="ProtNLM"/>
    </source>
</evidence>
<feature type="compositionally biased region" description="Polar residues" evidence="1">
    <location>
        <begin position="62"/>
        <end position="75"/>
    </location>
</feature>
<evidence type="ECO:0000313" key="3">
    <source>
        <dbReference type="EMBL" id="NOJ47672.1"/>
    </source>
</evidence>
<organism evidence="3 4">
    <name type="scientific">Bradyrhizobium archetypum</name>
    <dbReference type="NCBI Taxonomy" id="2721160"/>
    <lineage>
        <taxon>Bacteria</taxon>
        <taxon>Pseudomonadati</taxon>
        <taxon>Pseudomonadota</taxon>
        <taxon>Alphaproteobacteria</taxon>
        <taxon>Hyphomicrobiales</taxon>
        <taxon>Nitrobacteraceae</taxon>
        <taxon>Bradyrhizobium</taxon>
    </lineage>
</organism>
<accession>A0A7Y4M2C7</accession>
<evidence type="ECO:0000256" key="2">
    <source>
        <dbReference type="SAM" id="SignalP"/>
    </source>
</evidence>
<feature type="signal peptide" evidence="2">
    <location>
        <begin position="1"/>
        <end position="19"/>
    </location>
</feature>